<organism evidence="1 2">
    <name type="scientific">Planomonospora parontospora</name>
    <dbReference type="NCBI Taxonomy" id="58119"/>
    <lineage>
        <taxon>Bacteria</taxon>
        <taxon>Bacillati</taxon>
        <taxon>Actinomycetota</taxon>
        <taxon>Actinomycetes</taxon>
        <taxon>Streptosporangiales</taxon>
        <taxon>Streptosporangiaceae</taxon>
        <taxon>Planomonospora</taxon>
    </lineage>
</organism>
<dbReference type="EMBL" id="BMQD01000018">
    <property type="protein sequence ID" value="GGK86689.1"/>
    <property type="molecule type" value="Genomic_DNA"/>
</dbReference>
<dbReference type="Proteomes" id="UP000627984">
    <property type="component" value="Unassembled WGS sequence"/>
</dbReference>
<reference evidence="1" key="2">
    <citation type="submission" date="2022-09" db="EMBL/GenBank/DDBJ databases">
        <authorList>
            <person name="Sun Q."/>
            <person name="Ohkuma M."/>
        </authorList>
    </citation>
    <scope>NUCLEOTIDE SEQUENCE</scope>
    <source>
        <strain evidence="1">JCM 3093</strain>
    </source>
</reference>
<accession>A0AA37BKX8</accession>
<proteinExistence type="predicted"/>
<sequence>MRMSIPSRPTAVRRRRTLAHVVLRDLAETGHTTVPPWWEAEIEREFGGLDGFLAELSRQWWAAYAVHLDALIELGAGDPGQAWADVAEQLPYLRRVLDAYAGEPALAEAERRHCDVLRWTARREARHAAA</sequence>
<protein>
    <submittedName>
        <fullName evidence="1">Uncharacterized protein</fullName>
    </submittedName>
</protein>
<evidence type="ECO:0000313" key="1">
    <source>
        <dbReference type="EMBL" id="GGK86689.1"/>
    </source>
</evidence>
<gene>
    <name evidence="1" type="ORF">GCM10010126_52440</name>
</gene>
<evidence type="ECO:0000313" key="2">
    <source>
        <dbReference type="Proteomes" id="UP000627984"/>
    </source>
</evidence>
<name>A0AA37BKX8_9ACTN</name>
<reference evidence="1" key="1">
    <citation type="journal article" date="2014" name="Int. J. Syst. Evol. Microbiol.">
        <title>Complete genome sequence of Corynebacterium casei LMG S-19264T (=DSM 44701T), isolated from a smear-ripened cheese.</title>
        <authorList>
            <consortium name="US DOE Joint Genome Institute (JGI-PGF)"/>
            <person name="Walter F."/>
            <person name="Albersmeier A."/>
            <person name="Kalinowski J."/>
            <person name="Ruckert C."/>
        </authorList>
    </citation>
    <scope>NUCLEOTIDE SEQUENCE</scope>
    <source>
        <strain evidence="1">JCM 3093</strain>
    </source>
</reference>
<comment type="caution">
    <text evidence="1">The sequence shown here is derived from an EMBL/GenBank/DDBJ whole genome shotgun (WGS) entry which is preliminary data.</text>
</comment>
<dbReference type="AlphaFoldDB" id="A0AA37BKX8"/>